<name>A0A9D1HA22_9FIRM</name>
<dbReference type="PROSITE" id="PS51186">
    <property type="entry name" value="GNAT"/>
    <property type="match status" value="1"/>
</dbReference>
<dbReference type="AlphaFoldDB" id="A0A9D1HA22"/>
<reference evidence="2" key="1">
    <citation type="submission" date="2020-10" db="EMBL/GenBank/DDBJ databases">
        <authorList>
            <person name="Gilroy R."/>
        </authorList>
    </citation>
    <scope>NUCLEOTIDE SEQUENCE</scope>
    <source>
        <strain evidence="2">ChiBcec7-5410</strain>
    </source>
</reference>
<dbReference type="InterPro" id="IPR000182">
    <property type="entry name" value="GNAT_dom"/>
</dbReference>
<proteinExistence type="predicted"/>
<dbReference type="PANTHER" id="PTHR31143">
    <property type="match status" value="1"/>
</dbReference>
<dbReference type="GO" id="GO:0016747">
    <property type="term" value="F:acyltransferase activity, transferring groups other than amino-acyl groups"/>
    <property type="evidence" value="ECO:0007669"/>
    <property type="project" value="InterPro"/>
</dbReference>
<evidence type="ECO:0000259" key="1">
    <source>
        <dbReference type="PROSITE" id="PS51186"/>
    </source>
</evidence>
<dbReference type="PANTHER" id="PTHR31143:SF2">
    <property type="entry name" value="FR47-LIKE DOMAIN-CONTAINING PROTEIN-RELATED"/>
    <property type="match status" value="1"/>
</dbReference>
<feature type="domain" description="N-acetyltransferase" evidence="1">
    <location>
        <begin position="132"/>
        <end position="267"/>
    </location>
</feature>
<evidence type="ECO:0000313" key="2">
    <source>
        <dbReference type="EMBL" id="HIT95404.1"/>
    </source>
</evidence>
<accession>A0A9D1HA22</accession>
<dbReference type="InterPro" id="IPR016181">
    <property type="entry name" value="Acyl_CoA_acyltransferase"/>
</dbReference>
<protein>
    <submittedName>
        <fullName evidence="2">GNAT family N-acetyltransferase</fullName>
    </submittedName>
</protein>
<reference evidence="2" key="2">
    <citation type="journal article" date="2021" name="PeerJ">
        <title>Extensive microbial diversity within the chicken gut microbiome revealed by metagenomics and culture.</title>
        <authorList>
            <person name="Gilroy R."/>
            <person name="Ravi A."/>
            <person name="Getino M."/>
            <person name="Pursley I."/>
            <person name="Horton D.L."/>
            <person name="Alikhan N.F."/>
            <person name="Baker D."/>
            <person name="Gharbi K."/>
            <person name="Hall N."/>
            <person name="Watson M."/>
            <person name="Adriaenssens E.M."/>
            <person name="Foster-Nyarko E."/>
            <person name="Jarju S."/>
            <person name="Secka A."/>
            <person name="Antonio M."/>
            <person name="Oren A."/>
            <person name="Chaudhuri R.R."/>
            <person name="La Ragione R."/>
            <person name="Hildebrand F."/>
            <person name="Pallen M.J."/>
        </authorList>
    </citation>
    <scope>NUCLEOTIDE SEQUENCE</scope>
    <source>
        <strain evidence="2">ChiBcec7-5410</strain>
    </source>
</reference>
<dbReference type="Pfam" id="PF12746">
    <property type="entry name" value="GNAT_acetyltran"/>
    <property type="match status" value="1"/>
</dbReference>
<organism evidence="2 3">
    <name type="scientific">Candidatus Faecivivens stercoripullorum</name>
    <dbReference type="NCBI Taxonomy" id="2840805"/>
    <lineage>
        <taxon>Bacteria</taxon>
        <taxon>Bacillati</taxon>
        <taxon>Bacillota</taxon>
        <taxon>Clostridia</taxon>
        <taxon>Eubacteriales</taxon>
        <taxon>Oscillospiraceae</taxon>
        <taxon>Oscillospiraceae incertae sedis</taxon>
        <taxon>Candidatus Faecivivens</taxon>
    </lineage>
</organism>
<sequence length="276" mass="30835">MQQAVFELTDKGLQKAWNLFADTQETLIWSALQGVMGQAAGDDPDEPSAVRTITGDFAFFAGDPNTSGAEALIRNVTVPLLGCGDRQTESWKERILSIWPDAQTFDRYTIQKETHFDRNKLEEYARSLPDGFTIVPIDERWYARCLKEKWMCDFVSNFSSASDFVQRGLGFLAIDPMGQPAAGATSYTIYQGGIEIEVDTNENYRRKGLALAVCAKLILTCLDKGLYPSWDAANLASVALAQKLGYQPGHHYEVFYLPQMDAQQTATGQVEFTEKR</sequence>
<evidence type="ECO:0000313" key="3">
    <source>
        <dbReference type="Proteomes" id="UP000824160"/>
    </source>
</evidence>
<comment type="caution">
    <text evidence="2">The sequence shown here is derived from an EMBL/GenBank/DDBJ whole genome shotgun (WGS) entry which is preliminary data.</text>
</comment>
<dbReference type="Gene3D" id="3.40.630.30">
    <property type="match status" value="1"/>
</dbReference>
<dbReference type="EMBL" id="DVLW01000261">
    <property type="protein sequence ID" value="HIT95404.1"/>
    <property type="molecule type" value="Genomic_DNA"/>
</dbReference>
<dbReference type="Proteomes" id="UP000824160">
    <property type="component" value="Unassembled WGS sequence"/>
</dbReference>
<gene>
    <name evidence="2" type="ORF">IAC43_09475</name>
</gene>
<dbReference type="SUPFAM" id="SSF55729">
    <property type="entry name" value="Acyl-CoA N-acyltransferases (Nat)"/>
    <property type="match status" value="1"/>
</dbReference>
<dbReference type="InterPro" id="IPR027365">
    <property type="entry name" value="GNAT_acetyltra_YdfB-like"/>
</dbReference>